<feature type="transmembrane region" description="Helical" evidence="1">
    <location>
        <begin position="145"/>
        <end position="163"/>
    </location>
</feature>
<name>A0A563DIT5_9FLAO</name>
<keyword evidence="1" id="KW-1133">Transmembrane helix</keyword>
<keyword evidence="1" id="KW-0812">Transmembrane</keyword>
<sequence>MKKIDLSALIVLTFCLFIYIFYRTEKTVINQLLTQFYSSKSFVEMQQCVRRILPLNKFIIYSLPEGLWVFSATIFSYPFYINIKKYYFYCVYIPIIYPILLEIFQYFNWIHGTFDLIDIIICLFFWLIAFLYVKNKFKRENIITSSLTIKKVLFFSIYGIVYLSHVCK</sequence>
<dbReference type="Proteomes" id="UP000319499">
    <property type="component" value="Unassembled WGS sequence"/>
</dbReference>
<feature type="transmembrane region" description="Helical" evidence="1">
    <location>
        <begin position="116"/>
        <end position="133"/>
    </location>
</feature>
<evidence type="ECO:0000313" key="3">
    <source>
        <dbReference type="Proteomes" id="UP000319499"/>
    </source>
</evidence>
<gene>
    <name evidence="2" type="ORF">ETU09_01995</name>
</gene>
<evidence type="ECO:0000256" key="1">
    <source>
        <dbReference type="SAM" id="Phobius"/>
    </source>
</evidence>
<keyword evidence="3" id="KW-1185">Reference proteome</keyword>
<keyword evidence="1" id="KW-0472">Membrane</keyword>
<proteinExistence type="predicted"/>
<reference evidence="2 3" key="1">
    <citation type="submission" date="2019-02" db="EMBL/GenBank/DDBJ databases">
        <title>Apibacter muscae sp. nov.: a novel member of the house fly microbiota.</title>
        <authorList>
            <person name="Park R."/>
        </authorList>
    </citation>
    <scope>NUCLEOTIDE SEQUENCE [LARGE SCALE GENOMIC DNA]</scope>
    <source>
        <strain evidence="2 3">AL1</strain>
    </source>
</reference>
<evidence type="ECO:0000313" key="2">
    <source>
        <dbReference type="EMBL" id="TWP29773.1"/>
    </source>
</evidence>
<organism evidence="2 3">
    <name type="scientific">Apibacter muscae</name>
    <dbReference type="NCBI Taxonomy" id="2509004"/>
    <lineage>
        <taxon>Bacteria</taxon>
        <taxon>Pseudomonadati</taxon>
        <taxon>Bacteroidota</taxon>
        <taxon>Flavobacteriia</taxon>
        <taxon>Flavobacteriales</taxon>
        <taxon>Weeksellaceae</taxon>
        <taxon>Apibacter</taxon>
    </lineage>
</organism>
<accession>A0A563DIT5</accession>
<protein>
    <submittedName>
        <fullName evidence="2">Uncharacterized protein</fullName>
    </submittedName>
</protein>
<feature type="transmembrane region" description="Helical" evidence="1">
    <location>
        <begin position="58"/>
        <end position="80"/>
    </location>
</feature>
<dbReference type="AlphaFoldDB" id="A0A563DIT5"/>
<comment type="caution">
    <text evidence="2">The sequence shown here is derived from an EMBL/GenBank/DDBJ whole genome shotgun (WGS) entry which is preliminary data.</text>
</comment>
<dbReference type="RefSeq" id="WP_146261463.1">
    <property type="nucleotide sequence ID" value="NZ_SELG01000029.1"/>
</dbReference>
<feature type="transmembrane region" description="Helical" evidence="1">
    <location>
        <begin position="6"/>
        <end position="22"/>
    </location>
</feature>
<dbReference type="EMBL" id="SELH01000013">
    <property type="protein sequence ID" value="TWP29773.1"/>
    <property type="molecule type" value="Genomic_DNA"/>
</dbReference>
<feature type="transmembrane region" description="Helical" evidence="1">
    <location>
        <begin position="86"/>
        <end position="104"/>
    </location>
</feature>
<dbReference type="OrthoDB" id="1069342at2"/>